<evidence type="ECO:0000313" key="1">
    <source>
        <dbReference type="EMBL" id="AKV02397.1"/>
    </source>
</evidence>
<organism evidence="1 2">
    <name type="scientific">Labilithrix luteola</name>
    <dbReference type="NCBI Taxonomy" id="1391654"/>
    <lineage>
        <taxon>Bacteria</taxon>
        <taxon>Pseudomonadati</taxon>
        <taxon>Myxococcota</taxon>
        <taxon>Polyangia</taxon>
        <taxon>Polyangiales</taxon>
        <taxon>Labilitrichaceae</taxon>
        <taxon>Labilithrix</taxon>
    </lineage>
</organism>
<dbReference type="AlphaFoldDB" id="A0A0K1Q9Q7"/>
<sequence length="44" mass="4983">MLRALELAAGRMGVKLSEYDAIVGDDPELRALERRVIDDVRRRG</sequence>
<dbReference type="Proteomes" id="UP000064967">
    <property type="component" value="Chromosome"/>
</dbReference>
<name>A0A0K1Q9Q7_9BACT</name>
<dbReference type="KEGG" id="llu:AKJ09_09060"/>
<accession>A0A0K1Q9Q7</accession>
<evidence type="ECO:0000313" key="2">
    <source>
        <dbReference type="Proteomes" id="UP000064967"/>
    </source>
</evidence>
<dbReference type="EMBL" id="CP012333">
    <property type="protein sequence ID" value="AKV02397.1"/>
    <property type="molecule type" value="Genomic_DNA"/>
</dbReference>
<protein>
    <submittedName>
        <fullName evidence="1">Uncharacterized protein</fullName>
    </submittedName>
</protein>
<gene>
    <name evidence="1" type="ORF">AKJ09_09060</name>
</gene>
<keyword evidence="2" id="KW-1185">Reference proteome</keyword>
<proteinExistence type="predicted"/>
<reference evidence="1 2" key="1">
    <citation type="submission" date="2015-08" db="EMBL/GenBank/DDBJ databases">
        <authorList>
            <person name="Babu N.S."/>
            <person name="Beckwith C.J."/>
            <person name="Beseler K.G."/>
            <person name="Brison A."/>
            <person name="Carone J.V."/>
            <person name="Caskin T.P."/>
            <person name="Diamond M."/>
            <person name="Durham M.E."/>
            <person name="Foxe J.M."/>
            <person name="Go M."/>
            <person name="Henderson B.A."/>
            <person name="Jones I.B."/>
            <person name="McGettigan J.A."/>
            <person name="Micheletti S.J."/>
            <person name="Nasrallah M.E."/>
            <person name="Ortiz D."/>
            <person name="Piller C.R."/>
            <person name="Privatt S.R."/>
            <person name="Schneider S.L."/>
            <person name="Sharp S."/>
            <person name="Smith T.C."/>
            <person name="Stanton J.D."/>
            <person name="Ullery H.E."/>
            <person name="Wilson R.J."/>
            <person name="Serrano M.G."/>
            <person name="Buck G."/>
            <person name="Lee V."/>
            <person name="Wang Y."/>
            <person name="Carvalho R."/>
            <person name="Voegtly L."/>
            <person name="Shi R."/>
            <person name="Duckworth R."/>
            <person name="Johnson A."/>
            <person name="Loviza R."/>
            <person name="Walstead R."/>
            <person name="Shah Z."/>
            <person name="Kiflezghi M."/>
            <person name="Wade K."/>
            <person name="Ball S.L."/>
            <person name="Bradley K.W."/>
            <person name="Asai D.J."/>
            <person name="Bowman C.A."/>
            <person name="Russell D.A."/>
            <person name="Pope W.H."/>
            <person name="Jacobs-Sera D."/>
            <person name="Hendrix R.W."/>
            <person name="Hatfull G.F."/>
        </authorList>
    </citation>
    <scope>NUCLEOTIDE SEQUENCE [LARGE SCALE GENOMIC DNA]</scope>
    <source>
        <strain evidence="1 2">DSM 27648</strain>
    </source>
</reference>